<dbReference type="EMBL" id="ML120366">
    <property type="protein sequence ID" value="RPB02753.1"/>
    <property type="molecule type" value="Genomic_DNA"/>
</dbReference>
<dbReference type="OrthoDB" id="2414509at2759"/>
<evidence type="ECO:0000313" key="3">
    <source>
        <dbReference type="EMBL" id="RPB02753.1"/>
    </source>
</evidence>
<keyword evidence="1" id="KW-0175">Coiled coil</keyword>
<feature type="region of interest" description="Disordered" evidence="2">
    <location>
        <begin position="205"/>
        <end position="264"/>
    </location>
</feature>
<dbReference type="PANTHER" id="PTHR33324:SF2">
    <property type="entry name" value="MYB_SANT-LIKE DNA-BINDING DOMAIN-CONTAINING PROTEIN"/>
    <property type="match status" value="1"/>
</dbReference>
<sequence length="330" mass="37149">MESNSGDWSKSEIEQIVLWLEDPIKLRRTQKGSGETKKHWISAIASTIPSRSEAQVGYKYDNLKKSYREALKLADQSGWGLGEEDLVNGNTLSLRGKLEKKCPFFARLDAIWGTWPNFRPPSLFSSGSSSQETAAAADTLINALQSVQNAIKIDDDEDINKNNAAEVELQSEIAYSGLSSVAHESFDMGPTRSKPSSIALGELGAHHTSTSNTYKPSPSTLHPLPTSSREARKGKKKREFPVLEEEDDEDRKRQKKKSSTSLGDAIAAMAEKKYDFLEKQLVQQSEIRKEELELERKKMEIREKELELETNQWNVMMERMLGLREGNGNR</sequence>
<feature type="coiled-coil region" evidence="1">
    <location>
        <begin position="267"/>
        <end position="309"/>
    </location>
</feature>
<gene>
    <name evidence="3" type="ORF">L873DRAFT_1787462</name>
</gene>
<dbReference type="AlphaFoldDB" id="A0A3N4JWN3"/>
<organism evidence="3 4">
    <name type="scientific">Choiromyces venosus 120613-1</name>
    <dbReference type="NCBI Taxonomy" id="1336337"/>
    <lineage>
        <taxon>Eukaryota</taxon>
        <taxon>Fungi</taxon>
        <taxon>Dikarya</taxon>
        <taxon>Ascomycota</taxon>
        <taxon>Pezizomycotina</taxon>
        <taxon>Pezizomycetes</taxon>
        <taxon>Pezizales</taxon>
        <taxon>Tuberaceae</taxon>
        <taxon>Choiromyces</taxon>
    </lineage>
</organism>
<proteinExistence type="predicted"/>
<dbReference type="Proteomes" id="UP000276215">
    <property type="component" value="Unassembled WGS sequence"/>
</dbReference>
<keyword evidence="4" id="KW-1185">Reference proteome</keyword>
<evidence type="ECO:0000256" key="1">
    <source>
        <dbReference type="SAM" id="Coils"/>
    </source>
</evidence>
<dbReference type="PANTHER" id="PTHR33324">
    <property type="entry name" value="EXPRESSED PROTEIN"/>
    <property type="match status" value="1"/>
</dbReference>
<evidence type="ECO:0000256" key="2">
    <source>
        <dbReference type="SAM" id="MobiDB-lite"/>
    </source>
</evidence>
<evidence type="ECO:0000313" key="4">
    <source>
        <dbReference type="Proteomes" id="UP000276215"/>
    </source>
</evidence>
<feature type="compositionally biased region" description="Low complexity" evidence="2">
    <location>
        <begin position="216"/>
        <end position="228"/>
    </location>
</feature>
<reference evidence="3 4" key="1">
    <citation type="journal article" date="2018" name="Nat. Ecol. Evol.">
        <title>Pezizomycetes genomes reveal the molecular basis of ectomycorrhizal truffle lifestyle.</title>
        <authorList>
            <person name="Murat C."/>
            <person name="Payen T."/>
            <person name="Noel B."/>
            <person name="Kuo A."/>
            <person name="Morin E."/>
            <person name="Chen J."/>
            <person name="Kohler A."/>
            <person name="Krizsan K."/>
            <person name="Balestrini R."/>
            <person name="Da Silva C."/>
            <person name="Montanini B."/>
            <person name="Hainaut M."/>
            <person name="Levati E."/>
            <person name="Barry K.W."/>
            <person name="Belfiori B."/>
            <person name="Cichocki N."/>
            <person name="Clum A."/>
            <person name="Dockter R.B."/>
            <person name="Fauchery L."/>
            <person name="Guy J."/>
            <person name="Iotti M."/>
            <person name="Le Tacon F."/>
            <person name="Lindquist E.A."/>
            <person name="Lipzen A."/>
            <person name="Malagnac F."/>
            <person name="Mello A."/>
            <person name="Molinier V."/>
            <person name="Miyauchi S."/>
            <person name="Poulain J."/>
            <person name="Riccioni C."/>
            <person name="Rubini A."/>
            <person name="Sitrit Y."/>
            <person name="Splivallo R."/>
            <person name="Traeger S."/>
            <person name="Wang M."/>
            <person name="Zifcakova L."/>
            <person name="Wipf D."/>
            <person name="Zambonelli A."/>
            <person name="Paolocci F."/>
            <person name="Nowrousian M."/>
            <person name="Ottonello S."/>
            <person name="Baldrian P."/>
            <person name="Spatafora J.W."/>
            <person name="Henrissat B."/>
            <person name="Nagy L.G."/>
            <person name="Aury J.M."/>
            <person name="Wincker P."/>
            <person name="Grigoriev I.V."/>
            <person name="Bonfante P."/>
            <person name="Martin F.M."/>
        </authorList>
    </citation>
    <scope>NUCLEOTIDE SEQUENCE [LARGE SCALE GENOMIC DNA]</scope>
    <source>
        <strain evidence="3 4">120613-1</strain>
    </source>
</reference>
<accession>A0A3N4JWN3</accession>
<protein>
    <submittedName>
        <fullName evidence="3">Uncharacterized protein</fullName>
    </submittedName>
</protein>
<name>A0A3N4JWN3_9PEZI</name>